<gene>
    <name evidence="5" type="ORF">UT29_C0004G0019</name>
</gene>
<dbReference type="PANTHER" id="PTHR12350:SF19">
    <property type="entry name" value="SET DOMAIN-CONTAINING PROTEIN"/>
    <property type="match status" value="1"/>
</dbReference>
<evidence type="ECO:0000256" key="1">
    <source>
        <dbReference type="ARBA" id="ARBA00022679"/>
    </source>
</evidence>
<reference evidence="5 6" key="1">
    <citation type="journal article" date="2015" name="Nature">
        <title>rRNA introns, odd ribosomes, and small enigmatic genomes across a large radiation of phyla.</title>
        <authorList>
            <person name="Brown C.T."/>
            <person name="Hug L.A."/>
            <person name="Thomas B.C."/>
            <person name="Sharon I."/>
            <person name="Castelle C.J."/>
            <person name="Singh A."/>
            <person name="Wilkins M.J."/>
            <person name="Williams K.H."/>
            <person name="Banfield J.F."/>
        </authorList>
    </citation>
    <scope>NUCLEOTIDE SEQUENCE [LARGE SCALE GENOMIC DNA]</scope>
    <source>
        <strain evidence="6">GW2011_GWA1_39_13</strain>
    </source>
</reference>
<dbReference type="PANTHER" id="PTHR12350">
    <property type="entry name" value="HISTONE-LYSINE N-METHYLTRANSFERASE-RELATED"/>
    <property type="match status" value="1"/>
</dbReference>
<dbReference type="Pfam" id="PF00856">
    <property type="entry name" value="SET"/>
    <property type="match status" value="1"/>
</dbReference>
<feature type="domain" description="Post-SET" evidence="4">
    <location>
        <begin position="121"/>
        <end position="137"/>
    </location>
</feature>
<dbReference type="InterPro" id="IPR001214">
    <property type="entry name" value="SET_dom"/>
</dbReference>
<keyword evidence="2" id="KW-0949">S-adenosyl-L-methionine</keyword>
<evidence type="ECO:0000256" key="2">
    <source>
        <dbReference type="ARBA" id="ARBA00022691"/>
    </source>
</evidence>
<accession>A0A0G0MPH1</accession>
<dbReference type="Gene3D" id="2.170.270.10">
    <property type="entry name" value="SET domain"/>
    <property type="match status" value="1"/>
</dbReference>
<evidence type="ECO:0000313" key="6">
    <source>
        <dbReference type="Proteomes" id="UP000034845"/>
    </source>
</evidence>
<feature type="domain" description="SET" evidence="3">
    <location>
        <begin position="7"/>
        <end position="114"/>
    </location>
</feature>
<dbReference type="AlphaFoldDB" id="A0A0G0MPH1"/>
<dbReference type="InterPro" id="IPR046341">
    <property type="entry name" value="SET_dom_sf"/>
</dbReference>
<dbReference type="PROSITE" id="PS50868">
    <property type="entry name" value="POST_SET"/>
    <property type="match status" value="1"/>
</dbReference>
<proteinExistence type="predicted"/>
<dbReference type="InterPro" id="IPR053201">
    <property type="entry name" value="Flavunoidine_N-MTase"/>
</dbReference>
<organism evidence="5 6">
    <name type="scientific">Yanofskybacteria sp. (strain GW2011_GWA1_39_13)</name>
    <dbReference type="NCBI Taxonomy" id="1619019"/>
    <lineage>
        <taxon>Bacteria</taxon>
        <taxon>Candidatus Yanofskyibacteriota</taxon>
    </lineage>
</organism>
<dbReference type="PROSITE" id="PS50280">
    <property type="entry name" value="SET"/>
    <property type="match status" value="1"/>
</dbReference>
<evidence type="ECO:0000259" key="3">
    <source>
        <dbReference type="PROSITE" id="PS50280"/>
    </source>
</evidence>
<evidence type="ECO:0000259" key="4">
    <source>
        <dbReference type="PROSITE" id="PS50868"/>
    </source>
</evidence>
<name>A0A0G0MPH1_YANXG</name>
<dbReference type="EMBL" id="LBWF01000004">
    <property type="protein sequence ID" value="KKR02326.1"/>
    <property type="molecule type" value="Genomic_DNA"/>
</dbReference>
<dbReference type="Proteomes" id="UP000034845">
    <property type="component" value="Unassembled WGS sequence"/>
</dbReference>
<protein>
    <submittedName>
        <fullName evidence="5">Nuclear protein SET</fullName>
    </submittedName>
</protein>
<evidence type="ECO:0000313" key="5">
    <source>
        <dbReference type="EMBL" id="KKR02326.1"/>
    </source>
</evidence>
<comment type="caution">
    <text evidence="5">The sequence shown here is derived from an EMBL/GenBank/DDBJ whole genome shotgun (WGS) entry which is preliminary data.</text>
</comment>
<keyword evidence="1" id="KW-0808">Transferase</keyword>
<dbReference type="GO" id="GO:0016740">
    <property type="term" value="F:transferase activity"/>
    <property type="evidence" value="ECO:0007669"/>
    <property type="project" value="UniProtKB-KW"/>
</dbReference>
<dbReference type="SUPFAM" id="SSF82199">
    <property type="entry name" value="SET domain"/>
    <property type="match status" value="1"/>
</dbReference>
<dbReference type="InterPro" id="IPR003616">
    <property type="entry name" value="Post-SET_dom"/>
</dbReference>
<dbReference type="SMART" id="SM00317">
    <property type="entry name" value="SET"/>
    <property type="match status" value="1"/>
</dbReference>
<sequence>MKNKDNPKAVIKETTKYGKAVFAKAKIKAGEIISVFDGKYYEAKRAMLLPDVPPVRAGRHAVQFDKTKWRDGKVKGVARCLAHSCDPNCGIKNFFEIVTMRDIEKGEELTWDYAMTENSDFRMECKCGAKSCRKIIGAYSMLSPKFRKKYKGFISEWLTKKPIKKTGPMDLSKSNLVCWEK</sequence>